<sequence length="64" mass="7452">MGSVGRYLVFKTMWVAAQKYKIGDSLIVNHEELENWIDVTVEYCKIIQGRIEKEVDFKKSKAKS</sequence>
<dbReference type="KEGG" id="mmab:HQ865_23435"/>
<accession>A0A7D4PWL9</accession>
<dbReference type="AlphaFoldDB" id="A0A7D4PWL9"/>
<name>A0A7D4PWL9_9SPHI</name>
<proteinExistence type="predicted"/>
<dbReference type="Proteomes" id="UP000505355">
    <property type="component" value="Chromosome"/>
</dbReference>
<dbReference type="EMBL" id="CP054139">
    <property type="protein sequence ID" value="QKJ32588.1"/>
    <property type="molecule type" value="Genomic_DNA"/>
</dbReference>
<organism evidence="1 2">
    <name type="scientific">Mucilaginibacter mali</name>
    <dbReference type="NCBI Taxonomy" id="2740462"/>
    <lineage>
        <taxon>Bacteria</taxon>
        <taxon>Pseudomonadati</taxon>
        <taxon>Bacteroidota</taxon>
        <taxon>Sphingobacteriia</taxon>
        <taxon>Sphingobacteriales</taxon>
        <taxon>Sphingobacteriaceae</taxon>
        <taxon>Mucilaginibacter</taxon>
    </lineage>
</organism>
<protein>
    <submittedName>
        <fullName evidence="1">Uncharacterized protein</fullName>
    </submittedName>
</protein>
<gene>
    <name evidence="1" type="ORF">HQ865_23435</name>
</gene>
<keyword evidence="2" id="KW-1185">Reference proteome</keyword>
<dbReference type="RefSeq" id="WP_173417237.1">
    <property type="nucleotide sequence ID" value="NZ_CP054139.1"/>
</dbReference>
<reference evidence="1 2" key="1">
    <citation type="submission" date="2020-05" db="EMBL/GenBank/DDBJ databases">
        <title>Mucilaginibacter mali sp. nov.</title>
        <authorList>
            <person name="Kim H.S."/>
            <person name="Lee K.C."/>
            <person name="Suh M.K."/>
            <person name="Kim J.-S."/>
            <person name="Han K.-I."/>
            <person name="Eom M.K."/>
            <person name="Shin Y.K."/>
            <person name="Lee J.-S."/>
        </authorList>
    </citation>
    <scope>NUCLEOTIDE SEQUENCE [LARGE SCALE GENOMIC DNA]</scope>
    <source>
        <strain evidence="1 2">G2-14</strain>
    </source>
</reference>
<evidence type="ECO:0000313" key="1">
    <source>
        <dbReference type="EMBL" id="QKJ32588.1"/>
    </source>
</evidence>
<evidence type="ECO:0000313" key="2">
    <source>
        <dbReference type="Proteomes" id="UP000505355"/>
    </source>
</evidence>